<dbReference type="SUPFAM" id="SSF48508">
    <property type="entry name" value="Nuclear receptor ligand-binding domain"/>
    <property type="match status" value="1"/>
</dbReference>
<dbReference type="InterPro" id="IPR001628">
    <property type="entry name" value="Znf_hrmn_rcpt"/>
</dbReference>
<dbReference type="Gene3D" id="1.10.565.10">
    <property type="entry name" value="Retinoid X Receptor"/>
    <property type="match status" value="1"/>
</dbReference>
<keyword evidence="1" id="KW-0479">Metal-binding</keyword>
<evidence type="ECO:0000256" key="2">
    <source>
        <dbReference type="ARBA" id="ARBA00022771"/>
    </source>
</evidence>
<accession>A0AA36D5T4</accession>
<keyword evidence="8" id="KW-0539">Nucleus</keyword>
<keyword evidence="4" id="KW-0805">Transcription regulation</keyword>
<protein>
    <recommendedName>
        <fullName evidence="13">NR LBD domain-containing protein</fullName>
    </recommendedName>
</protein>
<evidence type="ECO:0000256" key="1">
    <source>
        <dbReference type="ARBA" id="ARBA00022723"/>
    </source>
</evidence>
<keyword evidence="5" id="KW-0238">DNA-binding</keyword>
<dbReference type="SUPFAM" id="SSF57716">
    <property type="entry name" value="Glucocorticoid receptor-like (DNA-binding domain)"/>
    <property type="match status" value="1"/>
</dbReference>
<keyword evidence="3" id="KW-0862">Zinc</keyword>
<dbReference type="AlphaFoldDB" id="A0AA36D5T4"/>
<dbReference type="GO" id="GO:0043565">
    <property type="term" value="F:sequence-specific DNA binding"/>
    <property type="evidence" value="ECO:0007669"/>
    <property type="project" value="InterPro"/>
</dbReference>
<evidence type="ECO:0000256" key="5">
    <source>
        <dbReference type="ARBA" id="ARBA00023125"/>
    </source>
</evidence>
<keyword evidence="12" id="KW-1185">Reference proteome</keyword>
<evidence type="ECO:0000313" key="11">
    <source>
        <dbReference type="EMBL" id="CAJ0580362.1"/>
    </source>
</evidence>
<dbReference type="PANTHER" id="PTHR47630">
    <property type="entry name" value="NUCLEAR HORMONE RECEPTOR FAMILY-RELATED-RELATED"/>
    <property type="match status" value="1"/>
</dbReference>
<dbReference type="PROSITE" id="PS51843">
    <property type="entry name" value="NR_LBD"/>
    <property type="match status" value="1"/>
</dbReference>
<evidence type="ECO:0000313" key="12">
    <source>
        <dbReference type="Proteomes" id="UP001177023"/>
    </source>
</evidence>
<dbReference type="PROSITE" id="PS51030">
    <property type="entry name" value="NUCLEAR_REC_DBD_2"/>
    <property type="match status" value="1"/>
</dbReference>
<feature type="domain" description="Nuclear receptor" evidence="9">
    <location>
        <begin position="1"/>
        <end position="49"/>
    </location>
</feature>
<dbReference type="GO" id="GO:0003700">
    <property type="term" value="F:DNA-binding transcription factor activity"/>
    <property type="evidence" value="ECO:0007669"/>
    <property type="project" value="InterPro"/>
</dbReference>
<sequence>MAPCGVCGDARGVTKCYGGQVCGSCRIFFLRAVVNNEKYVCARERNCVIVCAQPTIPTPIVAMHQALQDAPEFRTSLHRLNDTSQNHLDTLRLPICPAYPSFADNRPPMLPILNLNLNRTTDFLGNTYAIGLSFVELLKSELGSARAYANALLALEHMSFGQTGWITPKPNPIIDETMERDSIVDVTNPPPNLPILPPFNLRPSSSKTREISVADLPSTSREVGLSFLNPEISLRMALTDPQQICERIPMNWQQIQEAPNLDDSFRFLYCRQTVHYIDWLNALGGIQDLSQRDKLLLISGGLSHVQILMMYYQTYCQDSRGIAYSLGYHYAVRGPGGTELENFLDALAIHGHELVISEFRRLDIKPEEYILLKALVLYASVHELSDEGKEIVRKARQQHEQTLIQFVKEEYPLLTEEQRTLRVHSIMSIKNSLRTIGLMDNRFIGRMVALNIGRMRCQIAYDVHLKEF</sequence>
<comment type="caution">
    <text evidence="11">The sequence shown here is derived from an EMBL/GenBank/DDBJ whole genome shotgun (WGS) entry which is preliminary data.</text>
</comment>
<evidence type="ECO:0000259" key="9">
    <source>
        <dbReference type="PROSITE" id="PS51030"/>
    </source>
</evidence>
<keyword evidence="6" id="KW-0804">Transcription</keyword>
<dbReference type="PANTHER" id="PTHR47630:SF6">
    <property type="entry name" value="NUCLEAR HORMONE RECEPTOR FAMILY"/>
    <property type="match status" value="1"/>
</dbReference>
<name>A0AA36D5T4_9BILA</name>
<feature type="domain" description="NR LBD" evidence="10">
    <location>
        <begin position="230"/>
        <end position="466"/>
    </location>
</feature>
<dbReference type="SMART" id="SM00430">
    <property type="entry name" value="HOLI"/>
    <property type="match status" value="1"/>
</dbReference>
<evidence type="ECO:0000259" key="10">
    <source>
        <dbReference type="PROSITE" id="PS51843"/>
    </source>
</evidence>
<dbReference type="Gene3D" id="3.30.50.10">
    <property type="entry name" value="Erythroid Transcription Factor GATA-1, subunit A"/>
    <property type="match status" value="1"/>
</dbReference>
<dbReference type="GO" id="GO:0008270">
    <property type="term" value="F:zinc ion binding"/>
    <property type="evidence" value="ECO:0007669"/>
    <property type="project" value="UniProtKB-KW"/>
</dbReference>
<dbReference type="Pfam" id="PF00104">
    <property type="entry name" value="Hormone_recep"/>
    <property type="match status" value="1"/>
</dbReference>
<evidence type="ECO:0000256" key="3">
    <source>
        <dbReference type="ARBA" id="ARBA00022833"/>
    </source>
</evidence>
<proteinExistence type="predicted"/>
<dbReference type="InterPro" id="IPR052499">
    <property type="entry name" value="C.elegans_NHRs"/>
</dbReference>
<reference evidence="11" key="1">
    <citation type="submission" date="2023-06" db="EMBL/GenBank/DDBJ databases">
        <authorList>
            <person name="Delattre M."/>
        </authorList>
    </citation>
    <scope>NUCLEOTIDE SEQUENCE</scope>
    <source>
        <strain evidence="11">AF72</strain>
    </source>
</reference>
<dbReference type="Pfam" id="PF00105">
    <property type="entry name" value="zf-C4"/>
    <property type="match status" value="1"/>
</dbReference>
<dbReference type="InterPro" id="IPR000536">
    <property type="entry name" value="Nucl_hrmn_rcpt_lig-bd"/>
</dbReference>
<dbReference type="InterPro" id="IPR013088">
    <property type="entry name" value="Znf_NHR/GATA"/>
</dbReference>
<dbReference type="Proteomes" id="UP001177023">
    <property type="component" value="Unassembled WGS sequence"/>
</dbReference>
<dbReference type="InterPro" id="IPR035500">
    <property type="entry name" value="NHR-like_dom_sf"/>
</dbReference>
<keyword evidence="2" id="KW-0863">Zinc-finger</keyword>
<evidence type="ECO:0000256" key="8">
    <source>
        <dbReference type="ARBA" id="ARBA00023242"/>
    </source>
</evidence>
<evidence type="ECO:0008006" key="13">
    <source>
        <dbReference type="Google" id="ProtNLM"/>
    </source>
</evidence>
<dbReference type="SMART" id="SM00399">
    <property type="entry name" value="ZnF_C4"/>
    <property type="match status" value="1"/>
</dbReference>
<feature type="non-terminal residue" evidence="11">
    <location>
        <position position="468"/>
    </location>
</feature>
<evidence type="ECO:0000256" key="7">
    <source>
        <dbReference type="ARBA" id="ARBA00023170"/>
    </source>
</evidence>
<keyword evidence="7" id="KW-0675">Receptor</keyword>
<evidence type="ECO:0000256" key="4">
    <source>
        <dbReference type="ARBA" id="ARBA00023015"/>
    </source>
</evidence>
<dbReference type="EMBL" id="CATQJA010002659">
    <property type="protein sequence ID" value="CAJ0580362.1"/>
    <property type="molecule type" value="Genomic_DNA"/>
</dbReference>
<organism evidence="11 12">
    <name type="scientific">Mesorhabditis spiculigera</name>
    <dbReference type="NCBI Taxonomy" id="96644"/>
    <lineage>
        <taxon>Eukaryota</taxon>
        <taxon>Metazoa</taxon>
        <taxon>Ecdysozoa</taxon>
        <taxon>Nematoda</taxon>
        <taxon>Chromadorea</taxon>
        <taxon>Rhabditida</taxon>
        <taxon>Rhabditina</taxon>
        <taxon>Rhabditomorpha</taxon>
        <taxon>Rhabditoidea</taxon>
        <taxon>Rhabditidae</taxon>
        <taxon>Mesorhabditinae</taxon>
        <taxon>Mesorhabditis</taxon>
    </lineage>
</organism>
<gene>
    <name evidence="11" type="ORF">MSPICULIGERA_LOCUS18560</name>
</gene>
<evidence type="ECO:0000256" key="6">
    <source>
        <dbReference type="ARBA" id="ARBA00023163"/>
    </source>
</evidence>